<proteinExistence type="predicted"/>
<reference evidence="4 6" key="1">
    <citation type="submission" date="2015-09" db="EMBL/GenBank/DDBJ databases">
        <authorList>
            <consortium name="Pathogen Informatics"/>
        </authorList>
    </citation>
    <scope>NUCLEOTIDE SEQUENCE [LARGE SCALE GENOMIC DNA]</scope>
    <source>
        <strain evidence="4 6">2789STDY5834841</strain>
    </source>
</reference>
<accession>A0A174C9L2</accession>
<name>A0A174C9L2_9FIRM</name>
<evidence type="ECO:0000256" key="2">
    <source>
        <dbReference type="SAM" id="Phobius"/>
    </source>
</evidence>
<dbReference type="SUPFAM" id="SSF49384">
    <property type="entry name" value="Carbohydrate-binding domain"/>
    <property type="match status" value="1"/>
</dbReference>
<feature type="compositionally biased region" description="Polar residues" evidence="1">
    <location>
        <begin position="148"/>
        <end position="162"/>
    </location>
</feature>
<dbReference type="GO" id="GO:0030246">
    <property type="term" value="F:carbohydrate binding"/>
    <property type="evidence" value="ECO:0007669"/>
    <property type="project" value="InterPro"/>
</dbReference>
<evidence type="ECO:0000313" key="6">
    <source>
        <dbReference type="Proteomes" id="UP000095787"/>
    </source>
</evidence>
<dbReference type="Proteomes" id="UP000292665">
    <property type="component" value="Unassembled WGS sequence"/>
</dbReference>
<dbReference type="InterPro" id="IPR008965">
    <property type="entry name" value="CBM2/CBM3_carb-bd_dom_sf"/>
</dbReference>
<feature type="region of interest" description="Disordered" evidence="1">
    <location>
        <begin position="396"/>
        <end position="514"/>
    </location>
</feature>
<evidence type="ECO:0000256" key="3">
    <source>
        <dbReference type="SAM" id="SignalP"/>
    </source>
</evidence>
<dbReference type="AlphaFoldDB" id="A0A174C9L2"/>
<feature type="signal peptide" evidence="3">
    <location>
        <begin position="1"/>
        <end position="27"/>
    </location>
</feature>
<keyword evidence="2" id="KW-0812">Transmembrane</keyword>
<feature type="region of interest" description="Disordered" evidence="1">
    <location>
        <begin position="145"/>
        <end position="164"/>
    </location>
</feature>
<keyword evidence="3" id="KW-0732">Signal</keyword>
<evidence type="ECO:0000313" key="5">
    <source>
        <dbReference type="EMBL" id="RYS76305.1"/>
    </source>
</evidence>
<evidence type="ECO:0000313" key="4">
    <source>
        <dbReference type="EMBL" id="CUO08565.1"/>
    </source>
</evidence>
<keyword evidence="2" id="KW-0472">Membrane</keyword>
<dbReference type="EMBL" id="CYZO01000018">
    <property type="protein sequence ID" value="CUO08565.1"/>
    <property type="molecule type" value="Genomic_DNA"/>
</dbReference>
<feature type="transmembrane region" description="Helical" evidence="2">
    <location>
        <begin position="345"/>
        <end position="367"/>
    </location>
</feature>
<gene>
    <name evidence="5" type="ORF">EAI93_13405</name>
    <name evidence="4" type="ORF">ERS852456_01573</name>
</gene>
<reference evidence="5 7" key="2">
    <citation type="journal article" date="2019" name="Science, e1252229">
        <title>Invertible promoters mediate bacterial phase variation, antibiotic resistance, and host adaptation in the gut.</title>
        <authorList>
            <person name="Jiang X."/>
            <person name="Hall A.B."/>
            <person name="Arthur T.D."/>
            <person name="Plichta D.R."/>
            <person name="Covington C.T."/>
            <person name="Poyet M."/>
            <person name="Crothers J."/>
            <person name="Moses P.L."/>
            <person name="Tolonen A.C."/>
            <person name="Vlamakis H."/>
            <person name="Alm E.J."/>
            <person name="Xavier R.J."/>
        </authorList>
    </citation>
    <scope>NUCLEOTIDE SEQUENCE [LARGE SCALE GENOMIC DNA]</scope>
    <source>
        <strain evidence="5">Aa_0143</strain>
        <strain evidence="7">aa_0143</strain>
    </source>
</reference>
<dbReference type="Proteomes" id="UP000095787">
    <property type="component" value="Unassembled WGS sequence"/>
</dbReference>
<feature type="chain" id="PRO_5044549825" description="Cohesin domain-containing protein" evidence="3">
    <location>
        <begin position="28"/>
        <end position="514"/>
    </location>
</feature>
<evidence type="ECO:0008006" key="8">
    <source>
        <dbReference type="Google" id="ProtNLM"/>
    </source>
</evidence>
<sequence length="514" mass="56551">MKVLKKFASIIIAVCLMIPVLSTVVFAADGVLMFSDPSTKVGENVSVDFVVQSSGGTIGSVDVTMSYDPKALEFVSGDGFTADGAGTLTYKGTGGGTELRTAVVFRALTVANTQISVSSSSATISSGDTLNLNNGSSAISIAAADDGTTSVEPTSAPNSPAGESTDIVVTVDGNDYHFSEAFTTTDIPEGYSETKMTFNGEERKFVANDAGVYLGFLMDDAGKGKFFLFNTEDATFAPFAQIAISDTTSLIVVDAPKSAKLPSSYQEVDMTVQEENFPAWSDPSNSRYYVIYALNTRTGEKSFYQYDTEDGTYQYFEAPKEETKKKDSESGIVAKLGEFVAENTMVVLVAAAALFLLLLILAIVFAVKLVHRNQELDDLYDEYDIPFEEEEKKLSAKSAKKGKAKDDYDDDFDDESDESEEYAEYSDEYEDEYADEYEDEYDDEYDDDYEEEGYLDDESDEYGFDDDFEVGYDDDYENEYDDEAFDEPEEKQAVGRSNRTSSKKDGFDIDFVDL</sequence>
<organism evidence="4 6">
    <name type="scientific">[Ruminococcus] torques</name>
    <dbReference type="NCBI Taxonomy" id="33039"/>
    <lineage>
        <taxon>Bacteria</taxon>
        <taxon>Bacillati</taxon>
        <taxon>Bacillota</taxon>
        <taxon>Clostridia</taxon>
        <taxon>Lachnospirales</taxon>
        <taxon>Lachnospiraceae</taxon>
        <taxon>Mediterraneibacter</taxon>
    </lineage>
</organism>
<keyword evidence="2" id="KW-1133">Transmembrane helix</keyword>
<dbReference type="RefSeq" id="WP_004846544.1">
    <property type="nucleotide sequence ID" value="NZ_CATVPX010000060.1"/>
</dbReference>
<evidence type="ECO:0000313" key="7">
    <source>
        <dbReference type="Proteomes" id="UP000292665"/>
    </source>
</evidence>
<dbReference type="EMBL" id="RCYR01000049">
    <property type="protein sequence ID" value="RYS76305.1"/>
    <property type="molecule type" value="Genomic_DNA"/>
</dbReference>
<protein>
    <recommendedName>
        <fullName evidence="8">Cohesin domain-containing protein</fullName>
    </recommendedName>
</protein>
<feature type="compositionally biased region" description="Acidic residues" evidence="1">
    <location>
        <begin position="407"/>
        <end position="489"/>
    </location>
</feature>
<evidence type="ECO:0000256" key="1">
    <source>
        <dbReference type="SAM" id="MobiDB-lite"/>
    </source>
</evidence>